<dbReference type="AlphaFoldDB" id="B1I6Q7"/>
<dbReference type="SMART" id="SM00344">
    <property type="entry name" value="HTH_ASNC"/>
    <property type="match status" value="1"/>
</dbReference>
<dbReference type="HOGENOM" id="CLU_091233_1_0_9"/>
<dbReference type="EMBL" id="CP000860">
    <property type="protein sequence ID" value="ACA60670.1"/>
    <property type="molecule type" value="Genomic_DNA"/>
</dbReference>
<dbReference type="eggNOG" id="COG1522">
    <property type="taxonomic scope" value="Bacteria"/>
</dbReference>
<name>B1I6Q7_DESAP</name>
<keyword evidence="6" id="KW-1185">Reference proteome</keyword>
<dbReference type="InterPro" id="IPR011008">
    <property type="entry name" value="Dimeric_a/b-barrel"/>
</dbReference>
<dbReference type="RefSeq" id="WP_012303245.1">
    <property type="nucleotide sequence ID" value="NC_010424.1"/>
</dbReference>
<proteinExistence type="predicted"/>
<dbReference type="PANTHER" id="PTHR30154">
    <property type="entry name" value="LEUCINE-RESPONSIVE REGULATORY PROTEIN"/>
    <property type="match status" value="1"/>
</dbReference>
<evidence type="ECO:0000259" key="4">
    <source>
        <dbReference type="PROSITE" id="PS50956"/>
    </source>
</evidence>
<dbReference type="Gene3D" id="1.10.10.10">
    <property type="entry name" value="Winged helix-like DNA-binding domain superfamily/Winged helix DNA-binding domain"/>
    <property type="match status" value="1"/>
</dbReference>
<feature type="domain" description="HTH asnC-type" evidence="4">
    <location>
        <begin position="1"/>
        <end position="61"/>
    </location>
</feature>
<dbReference type="KEGG" id="dau:Daud_2183"/>
<evidence type="ECO:0000313" key="5">
    <source>
        <dbReference type="EMBL" id="ACA60670.1"/>
    </source>
</evidence>
<dbReference type="Gene3D" id="3.30.70.920">
    <property type="match status" value="1"/>
</dbReference>
<dbReference type="InterPro" id="IPR036390">
    <property type="entry name" value="WH_DNA-bd_sf"/>
</dbReference>
<evidence type="ECO:0000256" key="1">
    <source>
        <dbReference type="ARBA" id="ARBA00023015"/>
    </source>
</evidence>
<dbReference type="GO" id="GO:0043200">
    <property type="term" value="P:response to amino acid"/>
    <property type="evidence" value="ECO:0007669"/>
    <property type="project" value="TreeGrafter"/>
</dbReference>
<keyword evidence="2" id="KW-0238">DNA-binding</keyword>
<organism evidence="5 6">
    <name type="scientific">Desulforudis audaxviator (strain MP104C)</name>
    <dbReference type="NCBI Taxonomy" id="477974"/>
    <lineage>
        <taxon>Bacteria</taxon>
        <taxon>Bacillati</taxon>
        <taxon>Bacillota</taxon>
        <taxon>Clostridia</taxon>
        <taxon>Thermoanaerobacterales</taxon>
        <taxon>Candidatus Desulforudaceae</taxon>
        <taxon>Candidatus Desulforudis</taxon>
    </lineage>
</organism>
<reference evidence="5 6" key="2">
    <citation type="journal article" date="2008" name="Science">
        <title>Environmental genomics reveals a single-species ecosystem deep within Earth.</title>
        <authorList>
            <person name="Chivian D."/>
            <person name="Brodie E.L."/>
            <person name="Alm E.J."/>
            <person name="Culley D.E."/>
            <person name="Dehal P.S."/>
            <person name="Desantis T.Z."/>
            <person name="Gihring T.M."/>
            <person name="Lapidus A."/>
            <person name="Lin L.H."/>
            <person name="Lowry S.R."/>
            <person name="Moser D.P."/>
            <person name="Richardson P.M."/>
            <person name="Southam G."/>
            <person name="Wanger G."/>
            <person name="Pratt L.M."/>
            <person name="Andersen G.L."/>
            <person name="Hazen T.C."/>
            <person name="Brockman F.J."/>
            <person name="Arkin A.P."/>
            <person name="Onstott T.C."/>
        </authorList>
    </citation>
    <scope>NUCLEOTIDE SEQUENCE [LARGE SCALE GENOMIC DNA]</scope>
    <source>
        <strain evidence="5 6">MP104C</strain>
    </source>
</reference>
<accession>B1I6Q7</accession>
<dbReference type="InterPro" id="IPR000485">
    <property type="entry name" value="AsnC-type_HTH_dom"/>
</dbReference>
<dbReference type="GO" id="GO:0043565">
    <property type="term" value="F:sequence-specific DNA binding"/>
    <property type="evidence" value="ECO:0007669"/>
    <property type="project" value="InterPro"/>
</dbReference>
<dbReference type="STRING" id="477974.Daud_2183"/>
<protein>
    <submittedName>
        <fullName evidence="5">Putative transcriptional regulator, AsnC family</fullName>
    </submittedName>
</protein>
<keyword evidence="1" id="KW-0805">Transcription regulation</keyword>
<keyword evidence="3" id="KW-0804">Transcription</keyword>
<dbReference type="SUPFAM" id="SSF46785">
    <property type="entry name" value="Winged helix' DNA-binding domain"/>
    <property type="match status" value="1"/>
</dbReference>
<dbReference type="Proteomes" id="UP000008544">
    <property type="component" value="Chromosome"/>
</dbReference>
<evidence type="ECO:0000256" key="3">
    <source>
        <dbReference type="ARBA" id="ARBA00023163"/>
    </source>
</evidence>
<dbReference type="Pfam" id="PF01037">
    <property type="entry name" value="AsnC_trans_reg"/>
    <property type="match status" value="1"/>
</dbReference>
<evidence type="ECO:0000256" key="2">
    <source>
        <dbReference type="ARBA" id="ARBA00023125"/>
    </source>
</evidence>
<reference evidence="6" key="1">
    <citation type="submission" date="2007-10" db="EMBL/GenBank/DDBJ databases">
        <title>Complete sequence of chromosome of Desulforudis audaxviator MP104C.</title>
        <authorList>
            <person name="Copeland A."/>
            <person name="Lucas S."/>
            <person name="Lapidus A."/>
            <person name="Barry K."/>
            <person name="Glavina del Rio T."/>
            <person name="Dalin E."/>
            <person name="Tice H."/>
            <person name="Bruce D."/>
            <person name="Pitluck S."/>
            <person name="Lowry S.R."/>
            <person name="Larimer F."/>
            <person name="Land M.L."/>
            <person name="Hauser L."/>
            <person name="Kyrpides N."/>
            <person name="Ivanova N.N."/>
            <person name="Richardson P."/>
        </authorList>
    </citation>
    <scope>NUCLEOTIDE SEQUENCE [LARGE SCALE GENOMIC DNA]</scope>
    <source>
        <strain evidence="6">MP104C</strain>
    </source>
</reference>
<dbReference type="GO" id="GO:0005829">
    <property type="term" value="C:cytosol"/>
    <property type="evidence" value="ECO:0007669"/>
    <property type="project" value="TreeGrafter"/>
</dbReference>
<dbReference type="InterPro" id="IPR019887">
    <property type="entry name" value="Tscrpt_reg_AsnC/Lrp_C"/>
</dbReference>
<dbReference type="PANTHER" id="PTHR30154:SF34">
    <property type="entry name" value="TRANSCRIPTIONAL REGULATOR AZLB"/>
    <property type="match status" value="1"/>
</dbReference>
<dbReference type="SUPFAM" id="SSF54909">
    <property type="entry name" value="Dimeric alpha+beta barrel"/>
    <property type="match status" value="1"/>
</dbReference>
<dbReference type="InterPro" id="IPR036388">
    <property type="entry name" value="WH-like_DNA-bd_sf"/>
</dbReference>
<dbReference type="OrthoDB" id="66249at2"/>
<sequence>MDKTIEILELLANNCRLEAAQIATMVDLPVAEVQRIIADLEANHTILSYRTMVNWDRVGKERVLALIEVRVTPQRDVGFEAIAKRVGRYPEVKNLYLMSGAYDLAVFVEGRTMKEVANFVATKLAPLDGVTGTTTHFVLQTFKEEGVLLGDGEDDRRLVVSP</sequence>
<gene>
    <name evidence="5" type="ordered locus">Daud_2183</name>
</gene>
<dbReference type="PROSITE" id="PS50956">
    <property type="entry name" value="HTH_ASNC_2"/>
    <property type="match status" value="1"/>
</dbReference>
<dbReference type="Pfam" id="PF13412">
    <property type="entry name" value="HTH_24"/>
    <property type="match status" value="1"/>
</dbReference>
<dbReference type="InterPro" id="IPR019888">
    <property type="entry name" value="Tscrpt_reg_AsnC-like"/>
</dbReference>
<evidence type="ECO:0000313" key="6">
    <source>
        <dbReference type="Proteomes" id="UP000008544"/>
    </source>
</evidence>